<dbReference type="EMBL" id="JAZHFV010000003">
    <property type="protein sequence ID" value="MEX4007943.1"/>
    <property type="molecule type" value="Genomic_DNA"/>
</dbReference>
<dbReference type="Pfam" id="PF07690">
    <property type="entry name" value="MFS_1"/>
    <property type="match status" value="1"/>
</dbReference>
<organism evidence="6 7">
    <name type="scientific">Neoaquamicrobium sediminum</name>
    <dbReference type="NCBI Taxonomy" id="1849104"/>
    <lineage>
        <taxon>Bacteria</taxon>
        <taxon>Pseudomonadati</taxon>
        <taxon>Pseudomonadota</taxon>
        <taxon>Alphaproteobacteria</taxon>
        <taxon>Hyphomicrobiales</taxon>
        <taxon>Phyllobacteriaceae</taxon>
        <taxon>Neoaquamicrobium</taxon>
    </lineage>
</organism>
<dbReference type="Gene3D" id="1.20.1250.20">
    <property type="entry name" value="MFS general substrate transporter like domains"/>
    <property type="match status" value="2"/>
</dbReference>
<feature type="transmembrane region" description="Helical" evidence="4">
    <location>
        <begin position="21"/>
        <end position="45"/>
    </location>
</feature>
<dbReference type="PANTHER" id="PTHR23521">
    <property type="entry name" value="TRANSPORTER MFS SUPERFAMILY"/>
    <property type="match status" value="1"/>
</dbReference>
<evidence type="ECO:0000256" key="3">
    <source>
        <dbReference type="ARBA" id="ARBA00023136"/>
    </source>
</evidence>
<accession>A0ABV3WTF0</accession>
<evidence type="ECO:0000256" key="2">
    <source>
        <dbReference type="ARBA" id="ARBA00022989"/>
    </source>
</evidence>
<feature type="transmembrane region" description="Helical" evidence="4">
    <location>
        <begin position="51"/>
        <end position="74"/>
    </location>
</feature>
<feature type="transmembrane region" description="Helical" evidence="4">
    <location>
        <begin position="115"/>
        <end position="132"/>
    </location>
</feature>
<keyword evidence="1 4" id="KW-0812">Transmembrane</keyword>
<dbReference type="Proteomes" id="UP001559025">
    <property type="component" value="Unassembled WGS sequence"/>
</dbReference>
<feature type="transmembrane region" description="Helical" evidence="4">
    <location>
        <begin position="251"/>
        <end position="270"/>
    </location>
</feature>
<keyword evidence="2 4" id="KW-1133">Transmembrane helix</keyword>
<reference evidence="6 7" key="1">
    <citation type="submission" date="2024-01" db="EMBL/GenBank/DDBJ databases">
        <title>New evidence supports the origin of RcGTA from prophage.</title>
        <authorList>
            <person name="Xu Y."/>
            <person name="Liu B."/>
            <person name="Chen F."/>
        </authorList>
    </citation>
    <scope>NUCLEOTIDE SEQUENCE [LARGE SCALE GENOMIC DNA]</scope>
    <source>
        <strain evidence="6 7">CBW1107-2</strain>
    </source>
</reference>
<feature type="transmembrane region" description="Helical" evidence="4">
    <location>
        <begin position="171"/>
        <end position="192"/>
    </location>
</feature>
<protein>
    <submittedName>
        <fullName evidence="6">MFS transporter</fullName>
    </submittedName>
</protein>
<comment type="caution">
    <text evidence="6">The sequence shown here is derived from an EMBL/GenBank/DDBJ whole genome shotgun (WGS) entry which is preliminary data.</text>
</comment>
<dbReference type="CDD" id="cd17477">
    <property type="entry name" value="MFS_YcaD_like"/>
    <property type="match status" value="1"/>
</dbReference>
<feature type="transmembrane region" description="Helical" evidence="4">
    <location>
        <begin position="144"/>
        <end position="165"/>
    </location>
</feature>
<feature type="transmembrane region" description="Helical" evidence="4">
    <location>
        <begin position="212"/>
        <end position="239"/>
    </location>
</feature>
<feature type="transmembrane region" description="Helical" evidence="4">
    <location>
        <begin position="341"/>
        <end position="360"/>
    </location>
</feature>
<feature type="transmembrane region" description="Helical" evidence="4">
    <location>
        <begin position="81"/>
        <end position="103"/>
    </location>
</feature>
<feature type="transmembrane region" description="Helical" evidence="4">
    <location>
        <begin position="372"/>
        <end position="393"/>
    </location>
</feature>
<evidence type="ECO:0000256" key="1">
    <source>
        <dbReference type="ARBA" id="ARBA00022692"/>
    </source>
</evidence>
<dbReference type="SUPFAM" id="SSF103473">
    <property type="entry name" value="MFS general substrate transporter"/>
    <property type="match status" value="1"/>
</dbReference>
<gene>
    <name evidence="6" type="ORF">V1479_11555</name>
</gene>
<sequence>MATAPAAPQHEPEVAMRWLSIGAAIASISVVGIAIGLGVPLLSVILESRGYSATMIGANTAVAGIASILAAPFATPLAIRFGVVPTMLGMIVAGGLAFVGFYFAPAFWMWFPLRAVLHFALTVLFILSEFWISTSAPPHRRGLVLGLYATVLSLGFAFGPFLFSLVGSSGFAPFGITFALVMLAALPVASAWRESPRLSGPATQVASGFARYIWMVPMATAAVLVFGAVETGGFALFPVYGSRIGYSEADAALLLTAVGLGNVVLQMPLGLLSDRMRDRRHLLVICALVGLVGVLALPSVSGNWHASAAILFLWGGVVAGLYTIGLAHLGARLSGRDLASANAAFVLCYGIGMLIGPQAIGIGMDIAGPDGFAWSIALFFSLYLALAAFRLAVRAPSA</sequence>
<feature type="transmembrane region" description="Helical" evidence="4">
    <location>
        <begin position="282"/>
        <end position="300"/>
    </location>
</feature>
<name>A0ABV3WTF0_9HYPH</name>
<evidence type="ECO:0000256" key="4">
    <source>
        <dbReference type="SAM" id="Phobius"/>
    </source>
</evidence>
<evidence type="ECO:0000313" key="7">
    <source>
        <dbReference type="Proteomes" id="UP001559025"/>
    </source>
</evidence>
<dbReference type="InterPro" id="IPR020846">
    <property type="entry name" value="MFS_dom"/>
</dbReference>
<evidence type="ECO:0000259" key="5">
    <source>
        <dbReference type="PROSITE" id="PS50850"/>
    </source>
</evidence>
<dbReference type="InterPro" id="IPR036259">
    <property type="entry name" value="MFS_trans_sf"/>
</dbReference>
<feature type="transmembrane region" description="Helical" evidence="4">
    <location>
        <begin position="306"/>
        <end position="329"/>
    </location>
</feature>
<dbReference type="InterPro" id="IPR011701">
    <property type="entry name" value="MFS"/>
</dbReference>
<dbReference type="PANTHER" id="PTHR23521:SF3">
    <property type="entry name" value="MFS TRANSPORTER"/>
    <property type="match status" value="1"/>
</dbReference>
<dbReference type="InterPro" id="IPR047200">
    <property type="entry name" value="MFS_YcaD-like"/>
</dbReference>
<dbReference type="RefSeq" id="WP_368803017.1">
    <property type="nucleotide sequence ID" value="NZ_JAZHFV010000003.1"/>
</dbReference>
<dbReference type="PROSITE" id="PS50850">
    <property type="entry name" value="MFS"/>
    <property type="match status" value="1"/>
</dbReference>
<evidence type="ECO:0000313" key="6">
    <source>
        <dbReference type="EMBL" id="MEX4007943.1"/>
    </source>
</evidence>
<proteinExistence type="predicted"/>
<feature type="domain" description="Major facilitator superfamily (MFS) profile" evidence="5">
    <location>
        <begin position="15"/>
        <end position="398"/>
    </location>
</feature>
<keyword evidence="7" id="KW-1185">Reference proteome</keyword>
<keyword evidence="3 4" id="KW-0472">Membrane</keyword>